<organism evidence="8 9">
    <name type="scientific">Candidatus Brocadia carolinensis</name>
    <dbReference type="NCBI Taxonomy" id="1004156"/>
    <lineage>
        <taxon>Bacteria</taxon>
        <taxon>Pseudomonadati</taxon>
        <taxon>Planctomycetota</taxon>
        <taxon>Candidatus Brocadiia</taxon>
        <taxon>Candidatus Brocadiales</taxon>
        <taxon>Candidatus Brocadiaceae</taxon>
        <taxon>Candidatus Brocadia</taxon>
    </lineage>
</organism>
<sequence>MKQYVHILLKFRVIILVCTIIITAFLGYCARGIRTDNSIEIWLSKDDKDLDYYKAFLEKFGDEEFLVVAFSAANLFTKDRILGIKTVAEKMRGLDGIERVTSIADVLKEKITSPVFQNKIRSQPGRSVMSIFKQQLLADSGYRNNLISQNGKTTAIIATIKCKGPESRKQLVSEVKEILYQATVKPEHTQKRTPMYHVAGPSVVNTELDRMSKQDMDRLTPLMFVMSLIVLGCLFRKFSGVLIPLLTVGVCIIWITGCFVLLGQTMNMISNMLLPLTFIITLSASIHMISHYYRESTSSIHQEDAICNTLRHVGVPIFMTTITTAIGFVSLATSSIPPVFITGLFMSGCAALTFLISMTFIPILLSFVPPGKPVYAGNKVLPENDSAESFDRERGMGRLLFCLGRFIVQYKTIILSCGLATGLFCAWGVSKLQVESDLMASFPVDSQIAKDNAYIEKYLMGLLPVEIVAETTNGMSILQPNLLNNLVNLQKHLREIPEVTGSISIANYIQKTHQIVNNDNPQYYSIPATTTESTDYIKMAALYGDSYVNNLYTKEHTDARISVRMKQVGSNQYLSIIKSIKEYIRQHLDTTALSWHFTGIVPLLIDVQDSILRSEIQSFSLAFLLTFISTAVVLKSFKIGLISIIPNVLPGIITLGLMGFTGIKLDAATIMIASIALGISVDNTIHIFYRFKKELSADGNHADAVCRTLQEAGKTALFTSLSAAFGFMVFSFSSFKPIQYFGLLTSVTTVNAMVSDLFISPGCLMLFKPKFR</sequence>
<feature type="domain" description="SSD" evidence="7">
    <location>
        <begin position="639"/>
        <end position="766"/>
    </location>
</feature>
<proteinExistence type="predicted"/>
<evidence type="ECO:0000256" key="2">
    <source>
        <dbReference type="ARBA" id="ARBA00022475"/>
    </source>
</evidence>
<feature type="transmembrane region" description="Helical" evidence="6">
    <location>
        <begin position="274"/>
        <end position="293"/>
    </location>
</feature>
<evidence type="ECO:0000313" key="8">
    <source>
        <dbReference type="EMBL" id="OOP56433.1"/>
    </source>
</evidence>
<evidence type="ECO:0000256" key="4">
    <source>
        <dbReference type="ARBA" id="ARBA00022989"/>
    </source>
</evidence>
<feature type="transmembrane region" description="Helical" evidence="6">
    <location>
        <begin position="667"/>
        <end position="689"/>
    </location>
</feature>
<dbReference type="PANTHER" id="PTHR33406">
    <property type="entry name" value="MEMBRANE PROTEIN MJ1562-RELATED"/>
    <property type="match status" value="1"/>
</dbReference>
<dbReference type="AlphaFoldDB" id="A0A1V4ATH4"/>
<name>A0A1V4ATH4_9BACT</name>
<keyword evidence="2" id="KW-1003">Cell membrane</keyword>
<feature type="transmembrane region" description="Helical" evidence="6">
    <location>
        <begin position="12"/>
        <end position="30"/>
    </location>
</feature>
<feature type="transmembrane region" description="Helical" evidence="6">
    <location>
        <begin position="339"/>
        <end position="365"/>
    </location>
</feature>
<dbReference type="Pfam" id="PF03176">
    <property type="entry name" value="MMPL"/>
    <property type="match status" value="2"/>
</dbReference>
<dbReference type="STRING" id="1004156.AYP45_09120"/>
<keyword evidence="5 6" id="KW-0472">Membrane</keyword>
<accession>A0A1V4ATH4</accession>
<dbReference type="Proteomes" id="UP000189681">
    <property type="component" value="Unassembled WGS sequence"/>
</dbReference>
<dbReference type="InterPro" id="IPR050545">
    <property type="entry name" value="Mycobact_MmpL"/>
</dbReference>
<dbReference type="EMBL" id="AYTS01000082">
    <property type="protein sequence ID" value="OOP56433.1"/>
    <property type="molecule type" value="Genomic_DNA"/>
</dbReference>
<evidence type="ECO:0000256" key="6">
    <source>
        <dbReference type="SAM" id="Phobius"/>
    </source>
</evidence>
<dbReference type="InterPro" id="IPR000731">
    <property type="entry name" value="SSD"/>
</dbReference>
<dbReference type="GO" id="GO:0005886">
    <property type="term" value="C:plasma membrane"/>
    <property type="evidence" value="ECO:0007669"/>
    <property type="project" value="UniProtKB-SubCell"/>
</dbReference>
<protein>
    <recommendedName>
        <fullName evidence="7">SSD domain-containing protein</fullName>
    </recommendedName>
</protein>
<feature type="transmembrane region" description="Helical" evidence="6">
    <location>
        <begin position="716"/>
        <end position="735"/>
    </location>
</feature>
<evidence type="ECO:0000256" key="5">
    <source>
        <dbReference type="ARBA" id="ARBA00023136"/>
    </source>
</evidence>
<dbReference type="PROSITE" id="PS50156">
    <property type="entry name" value="SSD"/>
    <property type="match status" value="2"/>
</dbReference>
<keyword evidence="3 6" id="KW-0812">Transmembrane</keyword>
<feature type="transmembrane region" description="Helical" evidence="6">
    <location>
        <begin position="241"/>
        <end position="262"/>
    </location>
</feature>
<dbReference type="Gene3D" id="1.20.1640.10">
    <property type="entry name" value="Multidrug efflux transporter AcrB transmembrane domain"/>
    <property type="match status" value="2"/>
</dbReference>
<dbReference type="PANTHER" id="PTHR33406:SF12">
    <property type="entry name" value="BLR2997 PROTEIN"/>
    <property type="match status" value="1"/>
</dbReference>
<feature type="transmembrane region" description="Helical" evidence="6">
    <location>
        <begin position="641"/>
        <end position="661"/>
    </location>
</feature>
<dbReference type="SUPFAM" id="SSF82866">
    <property type="entry name" value="Multidrug efflux transporter AcrB transmembrane domain"/>
    <property type="match status" value="2"/>
</dbReference>
<evidence type="ECO:0000256" key="1">
    <source>
        <dbReference type="ARBA" id="ARBA00004651"/>
    </source>
</evidence>
<evidence type="ECO:0000259" key="7">
    <source>
        <dbReference type="PROSITE" id="PS50156"/>
    </source>
</evidence>
<keyword evidence="4 6" id="KW-1133">Transmembrane helix</keyword>
<comment type="subcellular location">
    <subcellularLocation>
        <location evidence="1">Cell membrane</location>
        <topology evidence="1">Multi-pass membrane protein</topology>
    </subcellularLocation>
</comment>
<comment type="caution">
    <text evidence="8">The sequence shown here is derived from an EMBL/GenBank/DDBJ whole genome shotgun (WGS) entry which is preliminary data.</text>
</comment>
<reference evidence="8 9" key="1">
    <citation type="journal article" date="2017" name="Water Res.">
        <title>Discovery and metagenomic analysis of an anammox bacterial enrichment related to Candidatus "Brocadia caroliniensis" in a full-scale glycerol-fed nitritation-denitritation separate centrate treatment process.</title>
        <authorList>
            <person name="Park H."/>
            <person name="Brotto A.C."/>
            <person name="van Loosdrecht M.C."/>
            <person name="Chandran K."/>
        </authorList>
    </citation>
    <scope>NUCLEOTIDE SEQUENCE [LARGE SCALE GENOMIC DNA]</scope>
    <source>
        <strain evidence="8">26THWARD</strain>
    </source>
</reference>
<gene>
    <name evidence="8" type="ORF">AYP45_09120</name>
</gene>
<feature type="domain" description="SSD" evidence="7">
    <location>
        <begin position="245"/>
        <end position="367"/>
    </location>
</feature>
<feature type="transmembrane region" description="Helical" evidence="6">
    <location>
        <begin position="617"/>
        <end position="634"/>
    </location>
</feature>
<feature type="transmembrane region" description="Helical" evidence="6">
    <location>
        <begin position="313"/>
        <end position="332"/>
    </location>
</feature>
<evidence type="ECO:0000256" key="3">
    <source>
        <dbReference type="ARBA" id="ARBA00022692"/>
    </source>
</evidence>
<dbReference type="InterPro" id="IPR004869">
    <property type="entry name" value="MMPL_dom"/>
</dbReference>
<feature type="transmembrane region" description="Helical" evidence="6">
    <location>
        <begin position="741"/>
        <end position="767"/>
    </location>
</feature>
<evidence type="ECO:0000313" key="9">
    <source>
        <dbReference type="Proteomes" id="UP000189681"/>
    </source>
</evidence>